<dbReference type="GO" id="GO:0000978">
    <property type="term" value="F:RNA polymerase II cis-regulatory region sequence-specific DNA binding"/>
    <property type="evidence" value="ECO:0007669"/>
    <property type="project" value="TreeGrafter"/>
</dbReference>
<feature type="compositionally biased region" description="Basic and acidic residues" evidence="10">
    <location>
        <begin position="235"/>
        <end position="246"/>
    </location>
</feature>
<comment type="function">
    <text evidence="9">Component of the Mediator complex, a coactivator involved in the regulated transcription of nearly all RNA polymerase II-dependent genes. Mediator functions as a bridge to convey information from gene-specific regulatory proteins to the basal RNA polymerase II transcription machinery. Mediator is recruited to promoters by direct interactions with regulatory proteins and serves as a scaffold for the assembly of a functional preinitiation complex with RNA polymerase II and the general transcription factors.</text>
</comment>
<proteinExistence type="inferred from homology"/>
<dbReference type="Gene3D" id="6.10.250.2610">
    <property type="match status" value="1"/>
</dbReference>
<sequence length="291" mass="32371">MEGLRSHMIFHHEQRISNPGRYQSSGADSPKALPAHKTPFLSANRNPAKRIPTIMVKRPPPRLSTADKANHLKKSHRPTLQNTANIISTNLLTLSAHLQNHRALFNSILVYPLPSFPGQSQENLLQLLLRKKLDPRVEDWVERGHTSGLTCETFTSEEGKTKLTANELIELWEWAGRAANEEAKRRTWADDEEFTLEEREGGTANMAVGLKRRLETDENEEGGVEGDAEMGASTAERRKESEGKKVVVNDAPPLRLEEILRFTSTGALPGSTASIATIPTGVSSMKRSRGW</sequence>
<dbReference type="Pfam" id="PF10232">
    <property type="entry name" value="Med8"/>
    <property type="match status" value="1"/>
</dbReference>
<keyword evidence="7 9" id="KW-0539">Nucleus</keyword>
<dbReference type="Proteomes" id="UP000750711">
    <property type="component" value="Unassembled WGS sequence"/>
</dbReference>
<comment type="subunit">
    <text evidence="9">Component of the Mediator complex.</text>
</comment>
<keyword evidence="12" id="KW-1185">Reference proteome</keyword>
<keyword evidence="5 9" id="KW-0010">Activator</keyword>
<evidence type="ECO:0000256" key="8">
    <source>
        <dbReference type="ARBA" id="ARBA00031261"/>
    </source>
</evidence>
<dbReference type="GO" id="GO:0016592">
    <property type="term" value="C:mediator complex"/>
    <property type="evidence" value="ECO:0007669"/>
    <property type="project" value="InterPro"/>
</dbReference>
<organism evidence="11 12">
    <name type="scientific">Trichoglossum hirsutum</name>
    <dbReference type="NCBI Taxonomy" id="265104"/>
    <lineage>
        <taxon>Eukaryota</taxon>
        <taxon>Fungi</taxon>
        <taxon>Dikarya</taxon>
        <taxon>Ascomycota</taxon>
        <taxon>Pezizomycotina</taxon>
        <taxon>Geoglossomycetes</taxon>
        <taxon>Geoglossales</taxon>
        <taxon>Geoglossaceae</taxon>
        <taxon>Trichoglossum</taxon>
    </lineage>
</organism>
<evidence type="ECO:0000256" key="3">
    <source>
        <dbReference type="ARBA" id="ARBA00020637"/>
    </source>
</evidence>
<evidence type="ECO:0000313" key="12">
    <source>
        <dbReference type="Proteomes" id="UP000750711"/>
    </source>
</evidence>
<dbReference type="EMBL" id="JAGHQM010000071">
    <property type="protein sequence ID" value="KAH0565661.1"/>
    <property type="molecule type" value="Genomic_DNA"/>
</dbReference>
<feature type="compositionally biased region" description="Acidic residues" evidence="10">
    <location>
        <begin position="217"/>
        <end position="228"/>
    </location>
</feature>
<dbReference type="PANTHER" id="PTHR13074:SF9">
    <property type="entry name" value="MEDIATOR OF RNA POLYMERASE II TRANSCRIPTION SUBUNIT 8"/>
    <property type="match status" value="1"/>
</dbReference>
<accession>A0A9P8LHT0</accession>
<dbReference type="GO" id="GO:0070847">
    <property type="term" value="C:core mediator complex"/>
    <property type="evidence" value="ECO:0007669"/>
    <property type="project" value="TreeGrafter"/>
</dbReference>
<comment type="similarity">
    <text evidence="2 9">Belongs to the Mediator complex subunit 8 family.</text>
</comment>
<dbReference type="AlphaFoldDB" id="A0A9P8LHT0"/>
<keyword evidence="4 9" id="KW-0805">Transcription regulation</keyword>
<evidence type="ECO:0000256" key="4">
    <source>
        <dbReference type="ARBA" id="ARBA00023015"/>
    </source>
</evidence>
<dbReference type="GO" id="GO:0006357">
    <property type="term" value="P:regulation of transcription by RNA polymerase II"/>
    <property type="evidence" value="ECO:0007669"/>
    <property type="project" value="InterPro"/>
</dbReference>
<feature type="region of interest" description="Disordered" evidence="10">
    <location>
        <begin position="206"/>
        <end position="246"/>
    </location>
</feature>
<dbReference type="PANTHER" id="PTHR13074">
    <property type="entry name" value="MEDIATOR OF RNA POLYMERASE II TRANSCRIPTION SUBUNIT 8"/>
    <property type="match status" value="1"/>
</dbReference>
<evidence type="ECO:0000256" key="1">
    <source>
        <dbReference type="ARBA" id="ARBA00004123"/>
    </source>
</evidence>
<evidence type="ECO:0000256" key="2">
    <source>
        <dbReference type="ARBA" id="ARBA00005716"/>
    </source>
</evidence>
<evidence type="ECO:0000256" key="10">
    <source>
        <dbReference type="SAM" id="MobiDB-lite"/>
    </source>
</evidence>
<evidence type="ECO:0000256" key="5">
    <source>
        <dbReference type="ARBA" id="ARBA00023159"/>
    </source>
</evidence>
<reference evidence="11" key="1">
    <citation type="submission" date="2021-03" db="EMBL/GenBank/DDBJ databases">
        <title>Comparative genomics and phylogenomic investigation of the class Geoglossomycetes provide insights into ecological specialization and systematics.</title>
        <authorList>
            <person name="Melie T."/>
            <person name="Pirro S."/>
            <person name="Miller A.N."/>
            <person name="Quandt A."/>
        </authorList>
    </citation>
    <scope>NUCLEOTIDE SEQUENCE</scope>
    <source>
        <strain evidence="11">CAQ_001_2017</strain>
    </source>
</reference>
<evidence type="ECO:0000256" key="6">
    <source>
        <dbReference type="ARBA" id="ARBA00023163"/>
    </source>
</evidence>
<evidence type="ECO:0000256" key="7">
    <source>
        <dbReference type="ARBA" id="ARBA00023242"/>
    </source>
</evidence>
<feature type="region of interest" description="Disordered" evidence="10">
    <location>
        <begin position="270"/>
        <end position="291"/>
    </location>
</feature>
<dbReference type="InterPro" id="IPR019364">
    <property type="entry name" value="Mediatior_Med8_fun/met"/>
</dbReference>
<name>A0A9P8LHT0_9PEZI</name>
<protein>
    <recommendedName>
        <fullName evidence="3 9">Mediator of RNA polymerase II transcription subunit 8</fullName>
    </recommendedName>
    <alternativeName>
        <fullName evidence="8 9">Mediator complex subunit 8</fullName>
    </alternativeName>
</protein>
<comment type="subcellular location">
    <subcellularLocation>
        <location evidence="1 9">Nucleus</location>
    </subcellularLocation>
</comment>
<keyword evidence="6 9" id="KW-0804">Transcription</keyword>
<comment type="caution">
    <text evidence="11">The sequence shown here is derived from an EMBL/GenBank/DDBJ whole genome shotgun (WGS) entry which is preliminary data.</text>
</comment>
<feature type="compositionally biased region" description="Polar residues" evidence="10">
    <location>
        <begin position="270"/>
        <end position="285"/>
    </location>
</feature>
<gene>
    <name evidence="9" type="primary">MED8</name>
    <name evidence="11" type="ORF">GP486_000935</name>
</gene>
<dbReference type="GO" id="GO:0003712">
    <property type="term" value="F:transcription coregulator activity"/>
    <property type="evidence" value="ECO:0007669"/>
    <property type="project" value="InterPro"/>
</dbReference>
<evidence type="ECO:0000313" key="11">
    <source>
        <dbReference type="EMBL" id="KAH0565661.1"/>
    </source>
</evidence>
<evidence type="ECO:0000256" key="9">
    <source>
        <dbReference type="RuleBase" id="RU364144"/>
    </source>
</evidence>